<comment type="caution">
    <text evidence="2">The sequence shown here is derived from an EMBL/GenBank/DDBJ whole genome shotgun (WGS) entry which is preliminary data.</text>
</comment>
<accession>A0ABV5MC80</accession>
<gene>
    <name evidence="2" type="ORF">ACFFTR_25495</name>
</gene>
<feature type="compositionally biased region" description="Basic and acidic residues" evidence="1">
    <location>
        <begin position="1"/>
        <end position="11"/>
    </location>
</feature>
<protein>
    <submittedName>
        <fullName evidence="2">Uncharacterized protein</fullName>
    </submittedName>
</protein>
<evidence type="ECO:0000256" key="1">
    <source>
        <dbReference type="SAM" id="MobiDB-lite"/>
    </source>
</evidence>
<feature type="region of interest" description="Disordered" evidence="1">
    <location>
        <begin position="1"/>
        <end position="37"/>
    </location>
</feature>
<dbReference type="RefSeq" id="WP_380029643.1">
    <property type="nucleotide sequence ID" value="NZ_JBHMCA010000047.1"/>
</dbReference>
<name>A0ABV5MC80_9ACTN</name>
<evidence type="ECO:0000313" key="3">
    <source>
        <dbReference type="Proteomes" id="UP001589608"/>
    </source>
</evidence>
<proteinExistence type="predicted"/>
<dbReference type="Proteomes" id="UP001589608">
    <property type="component" value="Unassembled WGS sequence"/>
</dbReference>
<evidence type="ECO:0000313" key="2">
    <source>
        <dbReference type="EMBL" id="MFB9446454.1"/>
    </source>
</evidence>
<keyword evidence="3" id="KW-1185">Reference proteome</keyword>
<reference evidence="2 3" key="1">
    <citation type="submission" date="2024-09" db="EMBL/GenBank/DDBJ databases">
        <authorList>
            <person name="Sun Q."/>
            <person name="Mori K."/>
        </authorList>
    </citation>
    <scope>NUCLEOTIDE SEQUENCE [LARGE SCALE GENOMIC DNA]</scope>
    <source>
        <strain evidence="2 3">JCM 3307</strain>
    </source>
</reference>
<organism evidence="2 3">
    <name type="scientific">Dactylosporangium vinaceum</name>
    <dbReference type="NCBI Taxonomy" id="53362"/>
    <lineage>
        <taxon>Bacteria</taxon>
        <taxon>Bacillati</taxon>
        <taxon>Actinomycetota</taxon>
        <taxon>Actinomycetes</taxon>
        <taxon>Micromonosporales</taxon>
        <taxon>Micromonosporaceae</taxon>
        <taxon>Dactylosporangium</taxon>
    </lineage>
</organism>
<dbReference type="EMBL" id="JBHMCA010000047">
    <property type="protein sequence ID" value="MFB9446454.1"/>
    <property type="molecule type" value="Genomic_DNA"/>
</dbReference>
<sequence length="37" mass="4012">MNDDGQREVHSLDATSDEDGAGWLHQTPATRCNPACL</sequence>